<sequence length="441" mass="50238">MLARNVAIRTSFCWSVESLVAEREESDPARLSSPDLGPPSSIGSSGGAGGSTGGVGSLNGSPGFCSVETRGWPRPGCKIDRTPVYEKQGPKRCIASPGGAPKAPNVPGAQLNRKDPLFPGYATRSQTWVGEPTWLGVRSDATDEAPTKVGAPCVRVWLPTWLGSVVTLLTKHLAHKVQVPPAGLTVRGDATLQTPAFTDRMASDDDSRVQPKSAVNSAEPKRPSDRGREREKRHRSRSKERRKRSRSREKRSRSRSREKKKDREKGRDKDRRKDRDRPKDKENKERSKDGEEDEEESGKVKKEPLSLEELMAKKKAEEEARSKPVFLTKEQREAEAIKRRQEEIQGQRQRQEEERKKRQQFFEQAKHSTGKSMWGSNDIPDRMLDRRAIREKRERERERERFREDEDEDDRDKVREHKDKEKEFEAIKVCLSTLPSDMGRL</sequence>
<comment type="caution">
    <text evidence="1">The sequence shown here is derived from an EMBL/GenBank/DDBJ whole genome shotgun (WGS) entry which is preliminary data.</text>
</comment>
<organism evidence="1 2">
    <name type="scientific">Ixodes persulcatus</name>
    <name type="common">Taiga tick</name>
    <dbReference type="NCBI Taxonomy" id="34615"/>
    <lineage>
        <taxon>Eukaryota</taxon>
        <taxon>Metazoa</taxon>
        <taxon>Ecdysozoa</taxon>
        <taxon>Arthropoda</taxon>
        <taxon>Chelicerata</taxon>
        <taxon>Arachnida</taxon>
        <taxon>Acari</taxon>
        <taxon>Parasitiformes</taxon>
        <taxon>Ixodida</taxon>
        <taxon>Ixodoidea</taxon>
        <taxon>Ixodidae</taxon>
        <taxon>Ixodinae</taxon>
        <taxon>Ixodes</taxon>
    </lineage>
</organism>
<evidence type="ECO:0000313" key="1">
    <source>
        <dbReference type="EMBL" id="KAG0445552.1"/>
    </source>
</evidence>
<reference evidence="1 2" key="1">
    <citation type="journal article" date="2020" name="Cell">
        <title>Large-Scale Comparative Analyses of Tick Genomes Elucidate Their Genetic Diversity and Vector Capacities.</title>
        <authorList>
            <consortium name="Tick Genome and Microbiome Consortium (TIGMIC)"/>
            <person name="Jia N."/>
            <person name="Wang J."/>
            <person name="Shi W."/>
            <person name="Du L."/>
            <person name="Sun Y."/>
            <person name="Zhan W."/>
            <person name="Jiang J.F."/>
            <person name="Wang Q."/>
            <person name="Zhang B."/>
            <person name="Ji P."/>
            <person name="Bell-Sakyi L."/>
            <person name="Cui X.M."/>
            <person name="Yuan T.T."/>
            <person name="Jiang B.G."/>
            <person name="Yang W.F."/>
            <person name="Lam T.T."/>
            <person name="Chang Q.C."/>
            <person name="Ding S.J."/>
            <person name="Wang X.J."/>
            <person name="Zhu J.G."/>
            <person name="Ruan X.D."/>
            <person name="Zhao L."/>
            <person name="Wei J.T."/>
            <person name="Ye R.Z."/>
            <person name="Que T.C."/>
            <person name="Du C.H."/>
            <person name="Zhou Y.H."/>
            <person name="Cheng J.X."/>
            <person name="Dai P.F."/>
            <person name="Guo W.B."/>
            <person name="Han X.H."/>
            <person name="Huang E.J."/>
            <person name="Li L.F."/>
            <person name="Wei W."/>
            <person name="Gao Y.C."/>
            <person name="Liu J.Z."/>
            <person name="Shao H.Z."/>
            <person name="Wang X."/>
            <person name="Wang C.C."/>
            <person name="Yang T.C."/>
            <person name="Huo Q.B."/>
            <person name="Li W."/>
            <person name="Chen H.Y."/>
            <person name="Chen S.E."/>
            <person name="Zhou L.G."/>
            <person name="Ni X.B."/>
            <person name="Tian J.H."/>
            <person name="Sheng Y."/>
            <person name="Liu T."/>
            <person name="Pan Y.S."/>
            <person name="Xia L.Y."/>
            <person name="Li J."/>
            <person name="Zhao F."/>
            <person name="Cao W.C."/>
        </authorList>
    </citation>
    <scope>NUCLEOTIDE SEQUENCE [LARGE SCALE GENOMIC DNA]</scope>
    <source>
        <strain evidence="1">Iper-2018</strain>
    </source>
</reference>
<dbReference type="EMBL" id="JABSTQ010000232">
    <property type="protein sequence ID" value="KAG0445552.1"/>
    <property type="molecule type" value="Genomic_DNA"/>
</dbReference>
<protein>
    <submittedName>
        <fullName evidence="1">Uncharacterized protein</fullName>
    </submittedName>
</protein>
<name>A0AC60R274_IXOPE</name>
<proteinExistence type="predicted"/>
<accession>A0AC60R274</accession>
<gene>
    <name evidence="1" type="ORF">HPB47_014043</name>
</gene>
<evidence type="ECO:0000313" key="2">
    <source>
        <dbReference type="Proteomes" id="UP000805193"/>
    </source>
</evidence>
<dbReference type="Proteomes" id="UP000805193">
    <property type="component" value="Unassembled WGS sequence"/>
</dbReference>
<keyword evidence="2" id="KW-1185">Reference proteome</keyword>